<dbReference type="EMBL" id="CAEZVC010000180">
    <property type="protein sequence ID" value="CAB4637510.1"/>
    <property type="molecule type" value="Genomic_DNA"/>
</dbReference>
<accession>A0A6J6JJU6</accession>
<sequence length="225" mass="25637">MTRLHNTAEGRRGPCEEVLPSWRFGRDSSFDETNGWNPKRCIGEYCIPKFIRRDIGAIGGVHITHPMSGPKDALKTVQQTGVVETAGAHKCKKIPFVEIGTGQKRNVDCVAIRHSNEWILGQIRAVDNRLKGHCERKTGGSPQTGWIVIELGFNLRRRFCDVFCRRSQQSIDISDTEFFHELFGHRRAHRRGKDVVCCATLSDCLLKEPLRSRKSEKRRDAHRSC</sequence>
<evidence type="ECO:0000313" key="1">
    <source>
        <dbReference type="EMBL" id="CAB4637510.1"/>
    </source>
</evidence>
<protein>
    <submittedName>
        <fullName evidence="1">Unannotated protein</fullName>
    </submittedName>
</protein>
<organism evidence="1">
    <name type="scientific">freshwater metagenome</name>
    <dbReference type="NCBI Taxonomy" id="449393"/>
    <lineage>
        <taxon>unclassified sequences</taxon>
        <taxon>metagenomes</taxon>
        <taxon>ecological metagenomes</taxon>
    </lineage>
</organism>
<reference evidence="1" key="1">
    <citation type="submission" date="2020-05" db="EMBL/GenBank/DDBJ databases">
        <authorList>
            <person name="Chiriac C."/>
            <person name="Salcher M."/>
            <person name="Ghai R."/>
            <person name="Kavagutti S V."/>
        </authorList>
    </citation>
    <scope>NUCLEOTIDE SEQUENCE</scope>
</reference>
<gene>
    <name evidence="1" type="ORF">UFOPK1906_01867</name>
</gene>
<name>A0A6J6JJU6_9ZZZZ</name>
<dbReference type="AlphaFoldDB" id="A0A6J6JJU6"/>
<proteinExistence type="predicted"/>